<reference evidence="3 4" key="1">
    <citation type="submission" date="2021-03" db="EMBL/GenBank/DDBJ databases">
        <title>Sequencing the genomes of 1000 actinobacteria strains.</title>
        <authorList>
            <person name="Klenk H.-P."/>
        </authorList>
    </citation>
    <scope>NUCLEOTIDE SEQUENCE [LARGE SCALE GENOMIC DNA]</scope>
    <source>
        <strain evidence="3 4">DSM 15797</strain>
    </source>
</reference>
<dbReference type="PROSITE" id="PS51318">
    <property type="entry name" value="TAT"/>
    <property type="match status" value="1"/>
</dbReference>
<proteinExistence type="predicted"/>
<feature type="region of interest" description="Disordered" evidence="1">
    <location>
        <begin position="1"/>
        <end position="24"/>
    </location>
</feature>
<dbReference type="RefSeq" id="WP_209996938.1">
    <property type="nucleotide sequence ID" value="NZ_BAAAJY010000003.1"/>
</dbReference>
<feature type="domain" description="AttH" evidence="2">
    <location>
        <begin position="98"/>
        <end position="292"/>
    </location>
</feature>
<feature type="compositionally biased region" description="Basic and acidic residues" evidence="1">
    <location>
        <begin position="1"/>
        <end position="21"/>
    </location>
</feature>
<evidence type="ECO:0000256" key="1">
    <source>
        <dbReference type="SAM" id="MobiDB-lite"/>
    </source>
</evidence>
<dbReference type="Pfam" id="PF07143">
    <property type="entry name" value="CrtC"/>
    <property type="match status" value="1"/>
</dbReference>
<dbReference type="InterPro" id="IPR006311">
    <property type="entry name" value="TAT_signal"/>
</dbReference>
<gene>
    <name evidence="3" type="ORF">JOF47_001466</name>
</gene>
<dbReference type="EMBL" id="JAGIOF010000001">
    <property type="protein sequence ID" value="MBP2385955.1"/>
    <property type="molecule type" value="Genomic_DNA"/>
</dbReference>
<dbReference type="Proteomes" id="UP001296993">
    <property type="component" value="Unassembled WGS sequence"/>
</dbReference>
<dbReference type="SUPFAM" id="SSF159245">
    <property type="entry name" value="AttH-like"/>
    <property type="match status" value="1"/>
</dbReference>
<dbReference type="InterPro" id="IPR010791">
    <property type="entry name" value="AttH_dom"/>
</dbReference>
<name>A0ABS4XBV8_9MICC</name>
<evidence type="ECO:0000259" key="2">
    <source>
        <dbReference type="Pfam" id="PF07143"/>
    </source>
</evidence>
<evidence type="ECO:0000313" key="4">
    <source>
        <dbReference type="Proteomes" id="UP001296993"/>
    </source>
</evidence>
<protein>
    <recommendedName>
        <fullName evidence="2">AttH domain-containing protein</fullName>
    </recommendedName>
</protein>
<keyword evidence="4" id="KW-1185">Reference proteome</keyword>
<organism evidence="3 4">
    <name type="scientific">Paeniglutamicibacter kerguelensis</name>
    <dbReference type="NCBI Taxonomy" id="254788"/>
    <lineage>
        <taxon>Bacteria</taxon>
        <taxon>Bacillati</taxon>
        <taxon>Actinomycetota</taxon>
        <taxon>Actinomycetes</taxon>
        <taxon>Micrococcales</taxon>
        <taxon>Micrococcaceae</taxon>
        <taxon>Paeniglutamicibacter</taxon>
    </lineage>
</organism>
<dbReference type="Gene3D" id="2.40.370.10">
    <property type="entry name" value="AttH-like domain"/>
    <property type="match status" value="1"/>
</dbReference>
<sequence>MYESKGRNHRPVTEGDGERADIAGASGTEINRRLVLGSGLAMAATAGLLGAGVAHPARAASEGQAGALQEVTGYALYLLPQDHKWHTGGIFDTGQVQEWHYWTGFFTDDETGEEFGVFYNITNNPSAPGGPSLWEQGVSFSFGDFAKQELVWSHQLTAVGSLQATRPRGSTSPHDFQYNATGENLEFTTVYRAEPDTWRFSFTGVAASNGNPAIAMDMVNTPQSPYGYMPVGLAGFENQNIPWNGQKLDPTTLYSLSYYYTGPISKSKGTVTIGGKTRHLTGTTWFEHQWGNYNSGQEPWTTAYTWGALTFDDGNVFTWRQWYGAPNGSAPLQPILEIGRNSFGTPNDTPGGGLAFHVGNNAEWKALKTWKSPVSGRNIATQVQLTSAFGTWYLTNVFDNYEMPWGYPPYGTTPYSFVEAAMWVHTGSVDGPVVGHAFPEQGNQITQYQAAVPG</sequence>
<comment type="caution">
    <text evidence="3">The sequence shown here is derived from an EMBL/GenBank/DDBJ whole genome shotgun (WGS) entry which is preliminary data.</text>
</comment>
<accession>A0ABS4XBV8</accession>
<dbReference type="InterPro" id="IPR023374">
    <property type="entry name" value="AttH-like_dom_sf"/>
</dbReference>
<evidence type="ECO:0000313" key="3">
    <source>
        <dbReference type="EMBL" id="MBP2385955.1"/>
    </source>
</evidence>